<proteinExistence type="predicted"/>
<evidence type="ECO:0000256" key="5">
    <source>
        <dbReference type="ARBA" id="ARBA00022737"/>
    </source>
</evidence>
<gene>
    <name evidence="9" type="ORF">LC586_25195</name>
</gene>
<feature type="region of interest" description="Disordered" evidence="8">
    <location>
        <begin position="87"/>
        <end position="109"/>
    </location>
</feature>
<dbReference type="InterPro" id="IPR011049">
    <property type="entry name" value="Serralysin-like_metalloprot_C"/>
</dbReference>
<organism evidence="9 10">
    <name type="scientific">Nostoc favosum CHAB5714</name>
    <dbReference type="NCBI Taxonomy" id="2780399"/>
    <lineage>
        <taxon>Bacteria</taxon>
        <taxon>Bacillati</taxon>
        <taxon>Cyanobacteriota</taxon>
        <taxon>Cyanophyceae</taxon>
        <taxon>Nostocales</taxon>
        <taxon>Nostocaceae</taxon>
        <taxon>Nostoc</taxon>
        <taxon>Nostoc favosum</taxon>
    </lineage>
</organism>
<keyword evidence="7" id="KW-0472">Membrane</keyword>
<reference evidence="9 10" key="1">
    <citation type="journal article" date="2021" name="Microorganisms">
        <title>Genome Evolution of Filamentous Cyanobacterium Nostoc Species: From Facultative Symbiosis to Free Living.</title>
        <authorList>
            <person name="Huo D."/>
            <person name="Li H."/>
            <person name="Cai F."/>
            <person name="Guo X."/>
            <person name="Qiao Z."/>
            <person name="Wang W."/>
            <person name="Yu G."/>
            <person name="Li R."/>
        </authorList>
    </citation>
    <scope>NUCLEOTIDE SEQUENCE [LARGE SCALE GENOMIC DNA]</scope>
    <source>
        <strain evidence="9 10">CHAB 5714</strain>
    </source>
</reference>
<dbReference type="Pfam" id="PF00353">
    <property type="entry name" value="HemolysinCabind"/>
    <property type="match status" value="4"/>
</dbReference>
<feature type="compositionally biased region" description="Polar residues" evidence="8">
    <location>
        <begin position="1"/>
        <end position="10"/>
    </location>
</feature>
<comment type="caution">
    <text evidence="9">The sequence shown here is derived from an EMBL/GenBank/DDBJ whole genome shotgun (WGS) entry which is preliminary data.</text>
</comment>
<evidence type="ECO:0000256" key="2">
    <source>
        <dbReference type="ARBA" id="ARBA00004613"/>
    </source>
</evidence>
<dbReference type="EMBL" id="JAIVFQ010000049">
    <property type="protein sequence ID" value="MCC5602398.1"/>
    <property type="molecule type" value="Genomic_DNA"/>
</dbReference>
<dbReference type="PRINTS" id="PR00313">
    <property type="entry name" value="CABNDNGRPT"/>
</dbReference>
<evidence type="ECO:0000313" key="9">
    <source>
        <dbReference type="EMBL" id="MCC5602398.1"/>
    </source>
</evidence>
<keyword evidence="6" id="KW-0843">Virulence</keyword>
<comment type="subcellular location">
    <subcellularLocation>
        <location evidence="1">Membrane</location>
    </subcellularLocation>
    <subcellularLocation>
        <location evidence="2">Secreted</location>
    </subcellularLocation>
</comment>
<accession>A0ABS8IF57</accession>
<dbReference type="PANTHER" id="PTHR38340">
    <property type="entry name" value="S-LAYER PROTEIN"/>
    <property type="match status" value="1"/>
</dbReference>
<evidence type="ECO:0008006" key="11">
    <source>
        <dbReference type="Google" id="ProtNLM"/>
    </source>
</evidence>
<feature type="region of interest" description="Disordered" evidence="8">
    <location>
        <begin position="1"/>
        <end position="72"/>
    </location>
</feature>
<feature type="compositionally biased region" description="Polar residues" evidence="8">
    <location>
        <begin position="37"/>
        <end position="67"/>
    </location>
</feature>
<evidence type="ECO:0000256" key="7">
    <source>
        <dbReference type="ARBA" id="ARBA00023136"/>
    </source>
</evidence>
<keyword evidence="10" id="KW-1185">Reference proteome</keyword>
<keyword evidence="4" id="KW-0800">Toxin</keyword>
<evidence type="ECO:0000256" key="4">
    <source>
        <dbReference type="ARBA" id="ARBA00022656"/>
    </source>
</evidence>
<dbReference type="InterPro" id="IPR003995">
    <property type="entry name" value="RTX_toxin_determinant-A"/>
</dbReference>
<dbReference type="Proteomes" id="UP001199525">
    <property type="component" value="Unassembled WGS sequence"/>
</dbReference>
<evidence type="ECO:0000256" key="6">
    <source>
        <dbReference type="ARBA" id="ARBA00023026"/>
    </source>
</evidence>
<dbReference type="InterPro" id="IPR018511">
    <property type="entry name" value="Hemolysin-typ_Ca-bd_CS"/>
</dbReference>
<evidence type="ECO:0000256" key="3">
    <source>
        <dbReference type="ARBA" id="ARBA00022525"/>
    </source>
</evidence>
<dbReference type="PROSITE" id="PS00330">
    <property type="entry name" value="HEMOLYSIN_CALCIUM"/>
    <property type="match status" value="2"/>
</dbReference>
<dbReference type="InterPro" id="IPR050557">
    <property type="entry name" value="RTX_toxin/Mannuronan_C5-epim"/>
</dbReference>
<protein>
    <recommendedName>
        <fullName evidence="11">Calcium-binding protein</fullName>
    </recommendedName>
</protein>
<evidence type="ECO:0000313" key="10">
    <source>
        <dbReference type="Proteomes" id="UP001199525"/>
    </source>
</evidence>
<feature type="region of interest" description="Disordered" evidence="8">
    <location>
        <begin position="129"/>
        <end position="212"/>
    </location>
</feature>
<keyword evidence="3" id="KW-0964">Secreted</keyword>
<dbReference type="InterPro" id="IPR001343">
    <property type="entry name" value="Hemolysn_Ca-bd"/>
</dbReference>
<feature type="compositionally biased region" description="Basic and acidic residues" evidence="8">
    <location>
        <begin position="136"/>
        <end position="160"/>
    </location>
</feature>
<dbReference type="PRINTS" id="PR01488">
    <property type="entry name" value="RTXTOXINA"/>
</dbReference>
<dbReference type="SUPFAM" id="SSF51120">
    <property type="entry name" value="beta-Roll"/>
    <property type="match status" value="3"/>
</dbReference>
<name>A0ABS8IF57_9NOSO</name>
<evidence type="ECO:0000256" key="1">
    <source>
        <dbReference type="ARBA" id="ARBA00004370"/>
    </source>
</evidence>
<dbReference type="Gene3D" id="2.150.10.10">
    <property type="entry name" value="Serralysin-like metalloprotease, C-terminal"/>
    <property type="match status" value="3"/>
</dbReference>
<keyword evidence="5" id="KW-0677">Repeat</keyword>
<sequence>MATQLNTNQQELEELKEQSASRFDTSEAQIIKPSPSIEEQTQLQKLDQVETGSSTKPSGSNQGTPNPDTIYGTNGVDIIASLGGDDQVYGRKKDDIISGGSGNDYLEGNGEKDTIYGDYSPSGNSDLITSGNDTLKGGEENDKLYGQDRKDTVHGGKDNDYIEGGADNDNIYGESGNDTLYGDDIEGNPGVSGDDTISGGSGNDKIYGGRGNDNLDANSGKDLLVGGQGNDSLNGSAGSDELIGTDTAFFGQLQQGFGFGEKDTLIGGKNNDTFVLGLAQANARDVKGNDSVVFDVVLYNDGNIKASGTQDYALIKDFGSKNDGVNRGVDKIQLAGSASQYLLSASPVSSISGTGIFFTPGQVVPELIGIVEGISLSNLSLSDSNQFIFV</sequence>
<dbReference type="RefSeq" id="WP_229487567.1">
    <property type="nucleotide sequence ID" value="NZ_JAIVFQ010000049.1"/>
</dbReference>
<evidence type="ECO:0000256" key="8">
    <source>
        <dbReference type="SAM" id="MobiDB-lite"/>
    </source>
</evidence>
<dbReference type="PANTHER" id="PTHR38340:SF1">
    <property type="entry name" value="S-LAYER PROTEIN"/>
    <property type="match status" value="1"/>
</dbReference>